<proteinExistence type="predicted"/>
<dbReference type="AlphaFoldDB" id="A0AAD6YBQ9"/>
<dbReference type="SUPFAM" id="SSF52540">
    <property type="entry name" value="P-loop containing nucleoside triphosphate hydrolases"/>
    <property type="match status" value="1"/>
</dbReference>
<dbReference type="InterPro" id="IPR027417">
    <property type="entry name" value="P-loop_NTPase"/>
</dbReference>
<evidence type="ECO:0000313" key="1">
    <source>
        <dbReference type="EMBL" id="KAJ7212226.1"/>
    </source>
</evidence>
<comment type="caution">
    <text evidence="1">The sequence shown here is derived from an EMBL/GenBank/DDBJ whole genome shotgun (WGS) entry which is preliminary data.</text>
</comment>
<dbReference type="Gene3D" id="3.40.50.300">
    <property type="entry name" value="P-loop containing nucleotide triphosphate hydrolases"/>
    <property type="match status" value="1"/>
</dbReference>
<reference evidence="1" key="1">
    <citation type="submission" date="2023-03" db="EMBL/GenBank/DDBJ databases">
        <title>Massive genome expansion in bonnet fungi (Mycena s.s.) driven by repeated elements and novel gene families across ecological guilds.</title>
        <authorList>
            <consortium name="Lawrence Berkeley National Laboratory"/>
            <person name="Harder C.B."/>
            <person name="Miyauchi S."/>
            <person name="Viragh M."/>
            <person name="Kuo A."/>
            <person name="Thoen E."/>
            <person name="Andreopoulos B."/>
            <person name="Lu D."/>
            <person name="Skrede I."/>
            <person name="Drula E."/>
            <person name="Henrissat B."/>
            <person name="Morin E."/>
            <person name="Kohler A."/>
            <person name="Barry K."/>
            <person name="LaButti K."/>
            <person name="Morin E."/>
            <person name="Salamov A."/>
            <person name="Lipzen A."/>
            <person name="Mereny Z."/>
            <person name="Hegedus B."/>
            <person name="Baldrian P."/>
            <person name="Stursova M."/>
            <person name="Weitz H."/>
            <person name="Taylor A."/>
            <person name="Grigoriev I.V."/>
            <person name="Nagy L.G."/>
            <person name="Martin F."/>
            <person name="Kauserud H."/>
        </authorList>
    </citation>
    <scope>NUCLEOTIDE SEQUENCE</scope>
    <source>
        <strain evidence="1">9144</strain>
    </source>
</reference>
<keyword evidence="2" id="KW-1185">Reference proteome</keyword>
<gene>
    <name evidence="1" type="ORF">GGX14DRAFT_448073</name>
</gene>
<dbReference type="Proteomes" id="UP001219525">
    <property type="component" value="Unassembled WGS sequence"/>
</dbReference>
<dbReference type="EMBL" id="JARJCW010000024">
    <property type="protein sequence ID" value="KAJ7212226.1"/>
    <property type="molecule type" value="Genomic_DNA"/>
</dbReference>
<organism evidence="1 2">
    <name type="scientific">Mycena pura</name>
    <dbReference type="NCBI Taxonomy" id="153505"/>
    <lineage>
        <taxon>Eukaryota</taxon>
        <taxon>Fungi</taxon>
        <taxon>Dikarya</taxon>
        <taxon>Basidiomycota</taxon>
        <taxon>Agaricomycotina</taxon>
        <taxon>Agaricomycetes</taxon>
        <taxon>Agaricomycetidae</taxon>
        <taxon>Agaricales</taxon>
        <taxon>Marasmiineae</taxon>
        <taxon>Mycenaceae</taxon>
        <taxon>Mycena</taxon>
    </lineage>
</organism>
<sequence>MPLQQFNVLVDDFALPLEERRSAVRVLWKKLEDDSIDSMMQEVMVKVAVVGRPRVRFYDISPSNIPLASNEIPATLPAPLNPLLTLDEALSNPQERIIHFYATFTPVQPQAAQTLNLGHPRQISLYPLDRTTILRQNLVEYLFSVASEHKLFLVKGTPGSGKSTLAYQLFNHILRTAPADRVSMTKLWQKQGTVEESFIKSRYLGDIVQDPTCLTRGDGVRHWILMDEAQESYSDTVLWNTWLKELPERFIFVLFAYRGIQNTAGTSVPEGNPNALLPHMQMLLRPTENGFTFMRDTHIPGLYFTLAEFQELVLKRRHTNLPTLDQELSDWVYHASAGHIGAIESIFLCITYVAKRRRSSSLTYDDFFVHFEGVDAALADCSRGLPFARGIPKPHILQHPDNLEAIQFLKELLVSGVLVFRSLELPVGARVAHKRGWVTLDKVQQSFVVEFPSPFHRSRVSFLLVGDTDPSAEIEAMTLEQAERHAAGSQGKPSVPEAHWHNEIYRGAWQVTGGRGLWMSPEFDSATKSGRIGFFITGSKRWGMEVLHEGDRIDEHLDRFLPGGAYHDWVAKGIMKQYVVLDFRTQSEPREKMPSTFPYFGGYRFLTPS</sequence>
<accession>A0AAD6YBQ9</accession>
<evidence type="ECO:0000313" key="2">
    <source>
        <dbReference type="Proteomes" id="UP001219525"/>
    </source>
</evidence>
<name>A0AAD6YBQ9_9AGAR</name>
<protein>
    <submittedName>
        <fullName evidence="1">Uncharacterized protein</fullName>
    </submittedName>
</protein>